<evidence type="ECO:0000313" key="10">
    <source>
        <dbReference type="Proteomes" id="UP001321766"/>
    </source>
</evidence>
<dbReference type="InterPro" id="IPR004680">
    <property type="entry name" value="Cit_transptr-like_dom"/>
</dbReference>
<reference evidence="9 10" key="1">
    <citation type="journal article" date="2023" name="Microbiol. Spectr.">
        <title>Symbiosis of Carpenter Bees with Uncharacterized Lactic Acid Bacteria Showing NAD Auxotrophy.</title>
        <authorList>
            <person name="Kawasaki S."/>
            <person name="Ozawa K."/>
            <person name="Mori T."/>
            <person name="Yamamoto A."/>
            <person name="Ito M."/>
            <person name="Ohkuma M."/>
            <person name="Sakamoto M."/>
            <person name="Matsutani M."/>
        </authorList>
    </citation>
    <scope>NUCLEOTIDE SEQUENCE [LARGE SCALE GENOMIC DNA]</scope>
    <source>
        <strain evidence="9 10">Kim37-2</strain>
    </source>
</reference>
<feature type="transmembrane region" description="Helical" evidence="7">
    <location>
        <begin position="294"/>
        <end position="314"/>
    </location>
</feature>
<evidence type="ECO:0000256" key="7">
    <source>
        <dbReference type="SAM" id="Phobius"/>
    </source>
</evidence>
<protein>
    <submittedName>
        <fullName evidence="9">Anion transporter</fullName>
    </submittedName>
</protein>
<dbReference type="Proteomes" id="UP001321766">
    <property type="component" value="Chromosome"/>
</dbReference>
<feature type="transmembrane region" description="Helical" evidence="7">
    <location>
        <begin position="263"/>
        <end position="282"/>
    </location>
</feature>
<evidence type="ECO:0000259" key="8">
    <source>
        <dbReference type="Pfam" id="PF03600"/>
    </source>
</evidence>
<feature type="transmembrane region" description="Helical" evidence="7">
    <location>
        <begin position="370"/>
        <end position="391"/>
    </location>
</feature>
<feature type="transmembrane region" description="Helical" evidence="7">
    <location>
        <begin position="231"/>
        <end position="257"/>
    </location>
</feature>
<gene>
    <name evidence="9" type="ORF">KIM372_05340</name>
</gene>
<name>A0ABM8B709_9BIFI</name>
<keyword evidence="4 7" id="KW-0812">Transmembrane</keyword>
<keyword evidence="10" id="KW-1185">Reference proteome</keyword>
<dbReference type="PANTHER" id="PTHR43302:SF5">
    <property type="entry name" value="TRANSPORTER ARSB-RELATED"/>
    <property type="match status" value="1"/>
</dbReference>
<dbReference type="Pfam" id="PF03600">
    <property type="entry name" value="CitMHS"/>
    <property type="match status" value="1"/>
</dbReference>
<feature type="transmembrane region" description="Helical" evidence="7">
    <location>
        <begin position="161"/>
        <end position="183"/>
    </location>
</feature>
<evidence type="ECO:0000256" key="5">
    <source>
        <dbReference type="ARBA" id="ARBA00022989"/>
    </source>
</evidence>
<comment type="subcellular location">
    <subcellularLocation>
        <location evidence="1">Cell membrane</location>
        <topology evidence="1">Multi-pass membrane protein</topology>
    </subcellularLocation>
</comment>
<evidence type="ECO:0000256" key="4">
    <source>
        <dbReference type="ARBA" id="ARBA00022692"/>
    </source>
</evidence>
<feature type="transmembrane region" description="Helical" evidence="7">
    <location>
        <begin position="99"/>
        <end position="115"/>
    </location>
</feature>
<proteinExistence type="predicted"/>
<dbReference type="EMBL" id="AP026798">
    <property type="protein sequence ID" value="BDR52627.1"/>
    <property type="molecule type" value="Genomic_DNA"/>
</dbReference>
<keyword evidence="5 7" id="KW-1133">Transmembrane helix</keyword>
<feature type="domain" description="Citrate transporter-like" evidence="8">
    <location>
        <begin position="17"/>
        <end position="323"/>
    </location>
</feature>
<feature type="transmembrane region" description="Helical" evidence="7">
    <location>
        <begin position="43"/>
        <end position="65"/>
    </location>
</feature>
<feature type="transmembrane region" description="Helical" evidence="7">
    <location>
        <begin position="77"/>
        <end position="93"/>
    </location>
</feature>
<evidence type="ECO:0000256" key="2">
    <source>
        <dbReference type="ARBA" id="ARBA00022448"/>
    </source>
</evidence>
<evidence type="ECO:0000256" key="6">
    <source>
        <dbReference type="ARBA" id="ARBA00023136"/>
    </source>
</evidence>
<keyword evidence="2" id="KW-0813">Transport</keyword>
<dbReference type="PANTHER" id="PTHR43302">
    <property type="entry name" value="TRANSPORTER ARSB-RELATED"/>
    <property type="match status" value="1"/>
</dbReference>
<dbReference type="PROSITE" id="PS51257">
    <property type="entry name" value="PROKAR_LIPOPROTEIN"/>
    <property type="match status" value="1"/>
</dbReference>
<organism evidence="9 10">
    <name type="scientific">Bombiscardovia nodaiensis</name>
    <dbReference type="NCBI Taxonomy" id="2932181"/>
    <lineage>
        <taxon>Bacteria</taxon>
        <taxon>Bacillati</taxon>
        <taxon>Actinomycetota</taxon>
        <taxon>Actinomycetes</taxon>
        <taxon>Bifidobacteriales</taxon>
        <taxon>Bifidobacteriaceae</taxon>
        <taxon>Bombiscardovia</taxon>
    </lineage>
</organism>
<keyword evidence="3" id="KW-1003">Cell membrane</keyword>
<feature type="transmembrane region" description="Helical" evidence="7">
    <location>
        <begin position="122"/>
        <end position="141"/>
    </location>
</feature>
<evidence type="ECO:0000256" key="1">
    <source>
        <dbReference type="ARBA" id="ARBA00004651"/>
    </source>
</evidence>
<feature type="transmembrane region" description="Helical" evidence="7">
    <location>
        <begin position="334"/>
        <end position="358"/>
    </location>
</feature>
<keyword evidence="6 7" id="KW-0472">Membrane</keyword>
<evidence type="ECO:0000256" key="3">
    <source>
        <dbReference type="ARBA" id="ARBA00022475"/>
    </source>
</evidence>
<evidence type="ECO:0000313" key="9">
    <source>
        <dbReference type="EMBL" id="BDR52627.1"/>
    </source>
</evidence>
<accession>A0ABM8B709</accession>
<sequence length="392" mass="42983">MRRWALGLLKNETVLVVAAVIALISCLFVLPDKQYAGYIHYNTLAQLGSLMVVVCGFQRIGVFHLIGSNLLARVHTVRGLVLVLTALPFFSSMLITNDVALVTFIPFAIAVLIMAGMQERTFLVATLMTLGANLGSMFTPIGNAHNLYLKARSDIPTTEFLAIMAPYTLLAALMLCLVIWCTFGKEQASILQDLEARRIQESVLAPEQDSIQPQVQVAPCEGWRLAVYGALFMVCLLGVGGILPQWVMVLIVAAGFFLCDWRVFLQVDWGLLLTFVAFFIFIGNARRIPEFYNLVSGLVGHYPLLTSVISSQVISNVPTSLLVSGFSTAWRQIIVGTNLGGLGTLIASMASLISYKAVVKKYPGSKGRYLKVYTLWNVIFLLVLLALALLIE</sequence>
<feature type="transmembrane region" description="Helical" evidence="7">
    <location>
        <begin position="12"/>
        <end position="31"/>
    </location>
</feature>